<name>A0A7D9HQH5_PARCT</name>
<sequence length="70" mass="7945">DSSSYEILSHPFNTSIVQDQVDSIVTWSSYNRMLVNVKKTKEFRVSFLKTPPTLDPIVIGGQPLELVKCF</sequence>
<feature type="non-terminal residue" evidence="1">
    <location>
        <position position="1"/>
    </location>
</feature>
<organism evidence="1 2">
    <name type="scientific">Paramuricea clavata</name>
    <name type="common">Red gorgonian</name>
    <name type="synonym">Violescent sea-whip</name>
    <dbReference type="NCBI Taxonomy" id="317549"/>
    <lineage>
        <taxon>Eukaryota</taxon>
        <taxon>Metazoa</taxon>
        <taxon>Cnidaria</taxon>
        <taxon>Anthozoa</taxon>
        <taxon>Octocorallia</taxon>
        <taxon>Malacalcyonacea</taxon>
        <taxon>Plexauridae</taxon>
        <taxon>Paramuricea</taxon>
    </lineage>
</organism>
<accession>A0A7D9HQH5</accession>
<protein>
    <submittedName>
        <fullName evidence="1">Uncharacterized protein</fullName>
    </submittedName>
</protein>
<evidence type="ECO:0000313" key="2">
    <source>
        <dbReference type="Proteomes" id="UP001152795"/>
    </source>
</evidence>
<keyword evidence="2" id="KW-1185">Reference proteome</keyword>
<gene>
    <name evidence="1" type="ORF">PACLA_8A083434</name>
</gene>
<evidence type="ECO:0000313" key="1">
    <source>
        <dbReference type="EMBL" id="CAB3990799.1"/>
    </source>
</evidence>
<proteinExistence type="predicted"/>
<dbReference type="AlphaFoldDB" id="A0A7D9HQH5"/>
<dbReference type="EMBL" id="CACRXK020001728">
    <property type="protein sequence ID" value="CAB3990799.1"/>
    <property type="molecule type" value="Genomic_DNA"/>
</dbReference>
<reference evidence="1" key="1">
    <citation type="submission" date="2020-04" db="EMBL/GenBank/DDBJ databases">
        <authorList>
            <person name="Alioto T."/>
            <person name="Alioto T."/>
            <person name="Gomez Garrido J."/>
        </authorList>
    </citation>
    <scope>NUCLEOTIDE SEQUENCE</scope>
    <source>
        <strain evidence="1">A484AB</strain>
    </source>
</reference>
<dbReference type="Proteomes" id="UP001152795">
    <property type="component" value="Unassembled WGS sequence"/>
</dbReference>
<comment type="caution">
    <text evidence="1">The sequence shown here is derived from an EMBL/GenBank/DDBJ whole genome shotgun (WGS) entry which is preliminary data.</text>
</comment>
<dbReference type="OrthoDB" id="10037236at2759"/>